<evidence type="ECO:0000256" key="6">
    <source>
        <dbReference type="HAMAP-Rule" id="MF_01965"/>
    </source>
</evidence>
<feature type="binding site" evidence="6">
    <location>
        <begin position="207"/>
        <end position="211"/>
    </location>
    <ligand>
        <name>AMP</name>
        <dbReference type="ChEBI" id="CHEBI:456215"/>
    </ligand>
</feature>
<keyword evidence="4 6" id="KW-0520">NAD</keyword>
<dbReference type="Gene3D" id="3.40.1190.20">
    <property type="match status" value="1"/>
</dbReference>
<feature type="binding site" evidence="6">
    <location>
        <position position="109"/>
    </location>
    <ligand>
        <name>(6S)-NADPHX</name>
        <dbReference type="ChEBI" id="CHEBI:64076"/>
    </ligand>
</feature>
<dbReference type="CDD" id="cd01171">
    <property type="entry name" value="YXKO-related"/>
    <property type="match status" value="1"/>
</dbReference>
<evidence type="ECO:0000256" key="5">
    <source>
        <dbReference type="ARBA" id="ARBA00023239"/>
    </source>
</evidence>
<dbReference type="PANTHER" id="PTHR12592">
    <property type="entry name" value="ATP-DEPENDENT (S)-NAD(P)H-HYDRATE DEHYDRATASE FAMILY MEMBER"/>
    <property type="match status" value="1"/>
</dbReference>
<reference evidence="9 10" key="1">
    <citation type="submission" date="2020-10" db="EMBL/GenBank/DDBJ databases">
        <title>Wide distribution of Phycisphaera-like planctomycetes from WD2101 soil group in peatlands and genome analysis of the first cultivated representative.</title>
        <authorList>
            <person name="Dedysh S.N."/>
            <person name="Beletsky A.V."/>
            <person name="Ivanova A."/>
            <person name="Kulichevskaya I.S."/>
            <person name="Suzina N.E."/>
            <person name="Philippov D.A."/>
            <person name="Rakitin A.L."/>
            <person name="Mardanov A.V."/>
            <person name="Ravin N.V."/>
        </authorList>
    </citation>
    <scope>NUCLEOTIDE SEQUENCE [LARGE SCALE GENOMIC DNA]</scope>
    <source>
        <strain evidence="9 10">M1803</strain>
    </source>
</reference>
<evidence type="ECO:0000256" key="2">
    <source>
        <dbReference type="ARBA" id="ARBA00022840"/>
    </source>
</evidence>
<dbReference type="GO" id="GO:0005524">
    <property type="term" value="F:ATP binding"/>
    <property type="evidence" value="ECO:0007669"/>
    <property type="project" value="UniProtKB-KW"/>
</dbReference>
<evidence type="ECO:0000256" key="1">
    <source>
        <dbReference type="ARBA" id="ARBA00022741"/>
    </source>
</evidence>
<dbReference type="GO" id="GO:0110051">
    <property type="term" value="P:metabolite repair"/>
    <property type="evidence" value="ECO:0007669"/>
    <property type="project" value="TreeGrafter"/>
</dbReference>
<sequence>MSDEMPTDLEVVPNPPPLPDRPDDGHKGLFGRVLVVGGSDAMLGAPVLAGTAALRTGSGLVQLALPRAMVPFALSITPELTSLPLGENPNRTMLAEAANKADVLVVGPGMGTARLARLRLWRLLTVDKPAVLDADALNLIAASGEWPATTSLRAVLTPHPGEMARLMPLIGGSDPAGGPPRVPTDDAGRLRVAVAAARAFKQVVLLKGKRTVIADGRRVYVNTTGDSSLSKGGTGDVLAGIIGSLIGQGMERFEAASLGAWIHGRAGEIAGKKLGPRSVLARDVVEAIGEVLRAM</sequence>
<comment type="function">
    <text evidence="6">Catalyzes the dehydration of the S-form of NAD(P)HX at the expense of ADP, which is converted to AMP. Together with NAD(P)HX epimerase, which catalyzes the epimerization of the S- and R-forms, the enzyme allows the repair of both epimers of NAD(P)HX, a damaged form of NAD(P)H that is a result of enzymatic or heat-dependent hydration.</text>
</comment>
<comment type="catalytic activity">
    <reaction evidence="6">
        <text>(6S)-NADHX + ADP = AMP + phosphate + NADH + H(+)</text>
        <dbReference type="Rhea" id="RHEA:32223"/>
        <dbReference type="ChEBI" id="CHEBI:15378"/>
        <dbReference type="ChEBI" id="CHEBI:43474"/>
        <dbReference type="ChEBI" id="CHEBI:57945"/>
        <dbReference type="ChEBI" id="CHEBI:64074"/>
        <dbReference type="ChEBI" id="CHEBI:456215"/>
        <dbReference type="ChEBI" id="CHEBI:456216"/>
        <dbReference type="EC" id="4.2.1.136"/>
    </reaction>
</comment>
<comment type="cofactor">
    <cofactor evidence="6">
        <name>Mg(2+)</name>
        <dbReference type="ChEBI" id="CHEBI:18420"/>
    </cofactor>
</comment>
<keyword evidence="1 6" id="KW-0547">Nucleotide-binding</keyword>
<dbReference type="InterPro" id="IPR017953">
    <property type="entry name" value="Carbohydrate_kinase_pred_CS"/>
</dbReference>
<dbReference type="EC" id="4.2.1.136" evidence="6"/>
<gene>
    <name evidence="6" type="primary">nnrD</name>
    <name evidence="9" type="ORF">IPV69_25275</name>
</gene>
<dbReference type="PROSITE" id="PS51383">
    <property type="entry name" value="YJEF_C_3"/>
    <property type="match status" value="1"/>
</dbReference>
<dbReference type="EMBL" id="CP063458">
    <property type="protein sequence ID" value="QOV89469.1"/>
    <property type="molecule type" value="Genomic_DNA"/>
</dbReference>
<keyword evidence="5 6" id="KW-0456">Lyase</keyword>
<evidence type="ECO:0000256" key="3">
    <source>
        <dbReference type="ARBA" id="ARBA00022857"/>
    </source>
</evidence>
<dbReference type="InterPro" id="IPR000631">
    <property type="entry name" value="CARKD"/>
</dbReference>
<proteinExistence type="inferred from homology"/>
<dbReference type="GO" id="GO:0052855">
    <property type="term" value="F:ADP-dependent NAD(P)H-hydrate dehydratase activity"/>
    <property type="evidence" value="ECO:0007669"/>
    <property type="project" value="UniProtKB-UniRule"/>
</dbReference>
<dbReference type="RefSeq" id="WP_206292510.1">
    <property type="nucleotide sequence ID" value="NZ_CP063458.1"/>
</dbReference>
<dbReference type="AlphaFoldDB" id="A0A7M2WVQ4"/>
<comment type="subunit">
    <text evidence="6">Homotetramer.</text>
</comment>
<dbReference type="KEGG" id="hbs:IPV69_25275"/>
<feature type="domain" description="YjeF C-terminal" evidence="8">
    <location>
        <begin position="10"/>
        <end position="295"/>
    </location>
</feature>
<dbReference type="SUPFAM" id="SSF53613">
    <property type="entry name" value="Ribokinase-like"/>
    <property type="match status" value="1"/>
</dbReference>
<dbReference type="PROSITE" id="PS01050">
    <property type="entry name" value="YJEF_C_2"/>
    <property type="match status" value="1"/>
</dbReference>
<accession>A0A7M2WVQ4</accession>
<comment type="similarity">
    <text evidence="6">Belongs to the NnrD/CARKD family.</text>
</comment>
<comment type="catalytic activity">
    <reaction evidence="6">
        <text>(6S)-NADPHX + ADP = AMP + phosphate + NADPH + H(+)</text>
        <dbReference type="Rhea" id="RHEA:32235"/>
        <dbReference type="ChEBI" id="CHEBI:15378"/>
        <dbReference type="ChEBI" id="CHEBI:43474"/>
        <dbReference type="ChEBI" id="CHEBI:57783"/>
        <dbReference type="ChEBI" id="CHEBI:64076"/>
        <dbReference type="ChEBI" id="CHEBI:456215"/>
        <dbReference type="ChEBI" id="CHEBI:456216"/>
        <dbReference type="EC" id="4.2.1.136"/>
    </reaction>
</comment>
<evidence type="ECO:0000256" key="7">
    <source>
        <dbReference type="SAM" id="MobiDB-lite"/>
    </source>
</evidence>
<dbReference type="NCBIfam" id="TIGR00196">
    <property type="entry name" value="yjeF_cterm"/>
    <property type="match status" value="1"/>
</dbReference>
<keyword evidence="10" id="KW-1185">Reference proteome</keyword>
<dbReference type="InterPro" id="IPR029056">
    <property type="entry name" value="Ribokinase-like"/>
</dbReference>
<organism evidence="9 10">
    <name type="scientific">Humisphaera borealis</name>
    <dbReference type="NCBI Taxonomy" id="2807512"/>
    <lineage>
        <taxon>Bacteria</taxon>
        <taxon>Pseudomonadati</taxon>
        <taxon>Planctomycetota</taxon>
        <taxon>Phycisphaerae</taxon>
        <taxon>Tepidisphaerales</taxon>
        <taxon>Tepidisphaeraceae</taxon>
        <taxon>Humisphaera</taxon>
    </lineage>
</organism>
<protein>
    <recommendedName>
        <fullName evidence="6">ADP-dependent (S)-NAD(P)H-hydrate dehydratase</fullName>
        <ecNumber evidence="6">4.2.1.136</ecNumber>
    </recommendedName>
    <alternativeName>
        <fullName evidence="6">ADP-dependent NAD(P)HX dehydratase</fullName>
    </alternativeName>
</protein>
<evidence type="ECO:0000313" key="10">
    <source>
        <dbReference type="Proteomes" id="UP000593765"/>
    </source>
</evidence>
<keyword evidence="2 6" id="KW-0067">ATP-binding</keyword>
<feature type="region of interest" description="Disordered" evidence="7">
    <location>
        <begin position="1"/>
        <end position="26"/>
    </location>
</feature>
<name>A0A7M2WVQ4_9BACT</name>
<dbReference type="Pfam" id="PF01256">
    <property type="entry name" value="Carb_kinase"/>
    <property type="match status" value="1"/>
</dbReference>
<feature type="binding site" evidence="6">
    <location>
        <position position="159"/>
    </location>
    <ligand>
        <name>(6S)-NADPHX</name>
        <dbReference type="ChEBI" id="CHEBI:64076"/>
    </ligand>
</feature>
<evidence type="ECO:0000259" key="8">
    <source>
        <dbReference type="PROSITE" id="PS51383"/>
    </source>
</evidence>
<dbReference type="Proteomes" id="UP000593765">
    <property type="component" value="Chromosome"/>
</dbReference>
<dbReference type="GO" id="GO:0052856">
    <property type="term" value="F:NAD(P)HX epimerase activity"/>
    <property type="evidence" value="ECO:0007669"/>
    <property type="project" value="TreeGrafter"/>
</dbReference>
<feature type="binding site" evidence="6">
    <location>
        <position position="235"/>
    </location>
    <ligand>
        <name>AMP</name>
        <dbReference type="ChEBI" id="CHEBI:456215"/>
    </ligand>
</feature>
<evidence type="ECO:0000256" key="4">
    <source>
        <dbReference type="ARBA" id="ARBA00023027"/>
    </source>
</evidence>
<feature type="binding site" evidence="6">
    <location>
        <position position="236"/>
    </location>
    <ligand>
        <name>(6S)-NADPHX</name>
        <dbReference type="ChEBI" id="CHEBI:64076"/>
    </ligand>
</feature>
<dbReference type="HAMAP" id="MF_01965">
    <property type="entry name" value="NADHX_dehydratase"/>
    <property type="match status" value="1"/>
</dbReference>
<feature type="binding site" evidence="6">
    <location>
        <position position="45"/>
    </location>
    <ligand>
        <name>(6S)-NADPHX</name>
        <dbReference type="ChEBI" id="CHEBI:64076"/>
    </ligand>
</feature>
<dbReference type="GO" id="GO:0046496">
    <property type="term" value="P:nicotinamide nucleotide metabolic process"/>
    <property type="evidence" value="ECO:0007669"/>
    <property type="project" value="UniProtKB-UniRule"/>
</dbReference>
<evidence type="ECO:0000313" key="9">
    <source>
        <dbReference type="EMBL" id="QOV89469.1"/>
    </source>
</evidence>
<keyword evidence="3 6" id="KW-0521">NADP</keyword>
<dbReference type="PANTHER" id="PTHR12592:SF0">
    <property type="entry name" value="ATP-DEPENDENT (S)-NAD(P)H-HYDRATE DEHYDRATASE"/>
    <property type="match status" value="1"/>
</dbReference>